<organism evidence="6 7">
    <name type="scientific">Microbacterium pumilum</name>
    <dbReference type="NCBI Taxonomy" id="344165"/>
    <lineage>
        <taxon>Bacteria</taxon>
        <taxon>Bacillati</taxon>
        <taxon>Actinomycetota</taxon>
        <taxon>Actinomycetes</taxon>
        <taxon>Micrococcales</taxon>
        <taxon>Microbacteriaceae</taxon>
        <taxon>Microbacterium</taxon>
    </lineage>
</organism>
<comment type="caution">
    <text evidence="6">The sequence shown here is derived from an EMBL/GenBank/DDBJ whole genome shotgun (WGS) entry which is preliminary data.</text>
</comment>
<feature type="region of interest" description="Disordered" evidence="4">
    <location>
        <begin position="284"/>
        <end position="340"/>
    </location>
</feature>
<evidence type="ECO:0000256" key="2">
    <source>
        <dbReference type="ARBA" id="ARBA00022741"/>
    </source>
</evidence>
<evidence type="ECO:0000259" key="5">
    <source>
        <dbReference type="PROSITE" id="PS50893"/>
    </source>
</evidence>
<proteinExistence type="predicted"/>
<dbReference type="Proteomes" id="UP001500326">
    <property type="component" value="Unassembled WGS sequence"/>
</dbReference>
<dbReference type="PANTHER" id="PTHR24220:SF685">
    <property type="entry name" value="ABC TRANSPORTER RELATED"/>
    <property type="match status" value="1"/>
</dbReference>
<keyword evidence="2" id="KW-0547">Nucleotide-binding</keyword>
<feature type="compositionally biased region" description="Basic and acidic residues" evidence="4">
    <location>
        <begin position="330"/>
        <end position="340"/>
    </location>
</feature>
<evidence type="ECO:0000313" key="7">
    <source>
        <dbReference type="Proteomes" id="UP001500326"/>
    </source>
</evidence>
<dbReference type="Pfam" id="PF00005">
    <property type="entry name" value="ABC_tran"/>
    <property type="match status" value="1"/>
</dbReference>
<dbReference type="GO" id="GO:0005524">
    <property type="term" value="F:ATP binding"/>
    <property type="evidence" value="ECO:0007669"/>
    <property type="project" value="UniProtKB-KW"/>
</dbReference>
<dbReference type="PROSITE" id="PS00211">
    <property type="entry name" value="ABC_TRANSPORTER_1"/>
    <property type="match status" value="1"/>
</dbReference>
<evidence type="ECO:0000256" key="3">
    <source>
        <dbReference type="ARBA" id="ARBA00022840"/>
    </source>
</evidence>
<dbReference type="SMART" id="SM00382">
    <property type="entry name" value="AAA"/>
    <property type="match status" value="1"/>
</dbReference>
<dbReference type="InterPro" id="IPR017911">
    <property type="entry name" value="MacB-like_ATP-bd"/>
</dbReference>
<accession>A0ABP5E7J8</accession>
<dbReference type="InterPro" id="IPR003593">
    <property type="entry name" value="AAA+_ATPase"/>
</dbReference>
<sequence length="340" mass="36756">MLMTEPDIVCEGLVRIFTVADIEVQALQGLNLVVERGELVALVGASGSGKSTLLSILSAIDTPTAGMATVAGRDLPSLSSTDRVTYRRELVGFVWQQTARNLLPYLSAIENVQLARAIGGDRKHPARDAEMLDLVGVADVANRRPAELSGGQQQRVAIAVALANSPRVLLADEPTGDLDEHASADVLETFESVNRELGTTVLIVTHDAAVSDHVQRTVQIRDGRTSTEVLRWTHTDDEGREHAMAEEFVVVDRVGRMQLPTDYMHQLSLQERVRLKLMPDHVGVWPGDSRPTPTAPAAAEGIPAAADQEDAAPAAPAEDVPAQTRRSLRRGTDREDATHE</sequence>
<dbReference type="InterPro" id="IPR015854">
    <property type="entry name" value="ABC_transpr_LolD-like"/>
</dbReference>
<reference evidence="7" key="1">
    <citation type="journal article" date="2019" name="Int. J. Syst. Evol. Microbiol.">
        <title>The Global Catalogue of Microorganisms (GCM) 10K type strain sequencing project: providing services to taxonomists for standard genome sequencing and annotation.</title>
        <authorList>
            <consortium name="The Broad Institute Genomics Platform"/>
            <consortium name="The Broad Institute Genome Sequencing Center for Infectious Disease"/>
            <person name="Wu L."/>
            <person name="Ma J."/>
        </authorList>
    </citation>
    <scope>NUCLEOTIDE SEQUENCE [LARGE SCALE GENOMIC DNA]</scope>
    <source>
        <strain evidence="7">JCM 14902</strain>
    </source>
</reference>
<dbReference type="EMBL" id="BAAAOH010000001">
    <property type="protein sequence ID" value="GAA1991359.1"/>
    <property type="molecule type" value="Genomic_DNA"/>
</dbReference>
<dbReference type="PANTHER" id="PTHR24220">
    <property type="entry name" value="IMPORT ATP-BINDING PROTEIN"/>
    <property type="match status" value="1"/>
</dbReference>
<keyword evidence="7" id="KW-1185">Reference proteome</keyword>
<name>A0ABP5E7J8_9MICO</name>
<keyword evidence="3 6" id="KW-0067">ATP-binding</keyword>
<evidence type="ECO:0000256" key="4">
    <source>
        <dbReference type="SAM" id="MobiDB-lite"/>
    </source>
</evidence>
<protein>
    <submittedName>
        <fullName evidence="6">ABC transporter ATP-binding protein</fullName>
    </submittedName>
</protein>
<evidence type="ECO:0000256" key="1">
    <source>
        <dbReference type="ARBA" id="ARBA00022448"/>
    </source>
</evidence>
<dbReference type="InterPro" id="IPR003439">
    <property type="entry name" value="ABC_transporter-like_ATP-bd"/>
</dbReference>
<keyword evidence="1" id="KW-0813">Transport</keyword>
<dbReference type="Gene3D" id="3.40.50.300">
    <property type="entry name" value="P-loop containing nucleotide triphosphate hydrolases"/>
    <property type="match status" value="1"/>
</dbReference>
<feature type="domain" description="ABC transporter" evidence="5">
    <location>
        <begin position="8"/>
        <end position="247"/>
    </location>
</feature>
<dbReference type="InterPro" id="IPR027417">
    <property type="entry name" value="P-loop_NTPase"/>
</dbReference>
<evidence type="ECO:0000313" key="6">
    <source>
        <dbReference type="EMBL" id="GAA1991359.1"/>
    </source>
</evidence>
<dbReference type="SUPFAM" id="SSF52540">
    <property type="entry name" value="P-loop containing nucleoside triphosphate hydrolases"/>
    <property type="match status" value="1"/>
</dbReference>
<feature type="compositionally biased region" description="Low complexity" evidence="4">
    <location>
        <begin position="291"/>
        <end position="323"/>
    </location>
</feature>
<gene>
    <name evidence="6" type="ORF">GCM10009777_28420</name>
</gene>
<dbReference type="CDD" id="cd03255">
    <property type="entry name" value="ABC_MJ0796_LolCDE_FtsE"/>
    <property type="match status" value="1"/>
</dbReference>
<dbReference type="PROSITE" id="PS50893">
    <property type="entry name" value="ABC_TRANSPORTER_2"/>
    <property type="match status" value="1"/>
</dbReference>
<dbReference type="InterPro" id="IPR017871">
    <property type="entry name" value="ABC_transporter-like_CS"/>
</dbReference>